<sequence length="147" mass="17066">MIPEHLKYTSTHEWFFWDNKVVTIGLSKFIVDELDDLLFLDLPKVGDEILSGISFGELEALDKLIDITSPMAGEIVAVNERLYENLNILSNDPYHHGWLIKFVTTEIHLLNELLDAKEYKAHLSKLQFAAPRQRKRYAKSIKGKRRK</sequence>
<name>A0A0M2USH2_9BACT</name>
<evidence type="ECO:0000313" key="4">
    <source>
        <dbReference type="Proteomes" id="UP000034954"/>
    </source>
</evidence>
<gene>
    <name evidence="3" type="ORF">BROFUL_02307</name>
</gene>
<dbReference type="CDD" id="cd06848">
    <property type="entry name" value="GCS_H"/>
    <property type="match status" value="1"/>
</dbReference>
<dbReference type="GO" id="GO:0019464">
    <property type="term" value="P:glycine decarboxylation via glycine cleavage system"/>
    <property type="evidence" value="ECO:0007669"/>
    <property type="project" value="InterPro"/>
</dbReference>
<accession>A0A0M2USH2</accession>
<dbReference type="Proteomes" id="UP000034954">
    <property type="component" value="Unassembled WGS sequence"/>
</dbReference>
<dbReference type="Pfam" id="PF01597">
    <property type="entry name" value="GCV_H"/>
    <property type="match status" value="1"/>
</dbReference>
<dbReference type="PANTHER" id="PTHR11715:SF3">
    <property type="entry name" value="GLYCINE CLEAVAGE SYSTEM H PROTEIN-RELATED"/>
    <property type="match status" value="1"/>
</dbReference>
<organism evidence="3 4">
    <name type="scientific">Candidatus Brocadia fulgida</name>
    <dbReference type="NCBI Taxonomy" id="380242"/>
    <lineage>
        <taxon>Bacteria</taxon>
        <taxon>Pseudomonadati</taxon>
        <taxon>Planctomycetota</taxon>
        <taxon>Candidatus Brocadiia</taxon>
        <taxon>Candidatus Brocadiales</taxon>
        <taxon>Candidatus Brocadiaceae</taxon>
        <taxon>Candidatus Brocadia</taxon>
    </lineage>
</organism>
<dbReference type="AlphaFoldDB" id="A0A0M2USH2"/>
<dbReference type="InterPro" id="IPR011053">
    <property type="entry name" value="Single_hybrid_motif"/>
</dbReference>
<dbReference type="InterPro" id="IPR033753">
    <property type="entry name" value="GCV_H/Fam206"/>
</dbReference>
<dbReference type="EMBL" id="LAQJ01000225">
    <property type="protein sequence ID" value="KKO19013.1"/>
    <property type="molecule type" value="Genomic_DNA"/>
</dbReference>
<dbReference type="GO" id="GO:0005960">
    <property type="term" value="C:glycine cleavage complex"/>
    <property type="evidence" value="ECO:0007669"/>
    <property type="project" value="InterPro"/>
</dbReference>
<dbReference type="Gene3D" id="2.40.50.100">
    <property type="match status" value="1"/>
</dbReference>
<feature type="domain" description="Lipoyl-binding" evidence="2">
    <location>
        <begin position="21"/>
        <end position="103"/>
    </location>
</feature>
<dbReference type="PANTHER" id="PTHR11715">
    <property type="entry name" value="GLYCINE CLEAVAGE SYSTEM H PROTEIN"/>
    <property type="match status" value="1"/>
</dbReference>
<dbReference type="SUPFAM" id="SSF51230">
    <property type="entry name" value="Single hybrid motif"/>
    <property type="match status" value="1"/>
</dbReference>
<dbReference type="GO" id="GO:0005829">
    <property type="term" value="C:cytosol"/>
    <property type="evidence" value="ECO:0007669"/>
    <property type="project" value="TreeGrafter"/>
</dbReference>
<protein>
    <submittedName>
        <fullName evidence="3">Glycine cleavage complex protein</fullName>
    </submittedName>
</protein>
<keyword evidence="1" id="KW-0450">Lipoyl</keyword>
<reference evidence="3 4" key="1">
    <citation type="journal article" date="2013" name="BMC Microbiol.">
        <title>Identification of the type II cytochrome c maturation pathway in anammox bacteria by comparative genomics.</title>
        <authorList>
            <person name="Ferousi C."/>
            <person name="Speth D.R."/>
            <person name="Reimann J."/>
            <person name="Op den Camp H.J."/>
            <person name="Allen J.W."/>
            <person name="Keltjens J.T."/>
            <person name="Jetten M.S."/>
        </authorList>
    </citation>
    <scope>NUCLEOTIDE SEQUENCE [LARGE SCALE GENOMIC DNA]</scope>
    <source>
        <strain evidence="3">RU1</strain>
    </source>
</reference>
<proteinExistence type="predicted"/>
<evidence type="ECO:0000259" key="2">
    <source>
        <dbReference type="PROSITE" id="PS50968"/>
    </source>
</evidence>
<evidence type="ECO:0000256" key="1">
    <source>
        <dbReference type="ARBA" id="ARBA00022823"/>
    </source>
</evidence>
<evidence type="ECO:0000313" key="3">
    <source>
        <dbReference type="EMBL" id="KKO19013.1"/>
    </source>
</evidence>
<dbReference type="InterPro" id="IPR002930">
    <property type="entry name" value="GCV_H"/>
</dbReference>
<dbReference type="InterPro" id="IPR000089">
    <property type="entry name" value="Biotin_lipoyl"/>
</dbReference>
<keyword evidence="4" id="KW-1185">Reference proteome</keyword>
<dbReference type="GO" id="GO:0009249">
    <property type="term" value="P:protein lipoylation"/>
    <property type="evidence" value="ECO:0007669"/>
    <property type="project" value="TreeGrafter"/>
</dbReference>
<dbReference type="PROSITE" id="PS50968">
    <property type="entry name" value="BIOTINYL_LIPOYL"/>
    <property type="match status" value="1"/>
</dbReference>
<comment type="caution">
    <text evidence="3">The sequence shown here is derived from an EMBL/GenBank/DDBJ whole genome shotgun (WGS) entry which is preliminary data.</text>
</comment>